<dbReference type="Pfam" id="PF18899">
    <property type="entry name" value="DUF5655"/>
    <property type="match status" value="1"/>
</dbReference>
<proteinExistence type="predicted"/>
<organism evidence="2 3">
    <name type="scientific">Dactylosporangium cerinum</name>
    <dbReference type="NCBI Taxonomy" id="1434730"/>
    <lineage>
        <taxon>Bacteria</taxon>
        <taxon>Bacillati</taxon>
        <taxon>Actinomycetota</taxon>
        <taxon>Actinomycetes</taxon>
        <taxon>Micromonosporales</taxon>
        <taxon>Micromonosporaceae</taxon>
        <taxon>Dactylosporangium</taxon>
    </lineage>
</organism>
<evidence type="ECO:0000259" key="1">
    <source>
        <dbReference type="Pfam" id="PF18899"/>
    </source>
</evidence>
<keyword evidence="3" id="KW-1185">Reference proteome</keyword>
<dbReference type="Proteomes" id="UP001595912">
    <property type="component" value="Unassembled WGS sequence"/>
</dbReference>
<comment type="caution">
    <text evidence="2">The sequence shown here is derived from an EMBL/GenBank/DDBJ whole genome shotgun (WGS) entry which is preliminary data.</text>
</comment>
<dbReference type="InterPro" id="IPR043714">
    <property type="entry name" value="DUF5655"/>
</dbReference>
<protein>
    <submittedName>
        <fullName evidence="2">DUF5655 domain-containing protein</fullName>
    </submittedName>
</protein>
<accession>A0ABV9WG22</accession>
<dbReference type="EMBL" id="JBHSIU010000130">
    <property type="protein sequence ID" value="MFC5007707.1"/>
    <property type="molecule type" value="Genomic_DNA"/>
</dbReference>
<dbReference type="RefSeq" id="WP_380128346.1">
    <property type="nucleotide sequence ID" value="NZ_JBHSIU010000130.1"/>
</dbReference>
<name>A0ABV9WG22_9ACTN</name>
<gene>
    <name evidence="2" type="ORF">ACFPIJ_59110</name>
</gene>
<evidence type="ECO:0000313" key="2">
    <source>
        <dbReference type="EMBL" id="MFC5007707.1"/>
    </source>
</evidence>
<reference evidence="3" key="1">
    <citation type="journal article" date="2019" name="Int. J. Syst. Evol. Microbiol.">
        <title>The Global Catalogue of Microorganisms (GCM) 10K type strain sequencing project: providing services to taxonomists for standard genome sequencing and annotation.</title>
        <authorList>
            <consortium name="The Broad Institute Genomics Platform"/>
            <consortium name="The Broad Institute Genome Sequencing Center for Infectious Disease"/>
            <person name="Wu L."/>
            <person name="Ma J."/>
        </authorList>
    </citation>
    <scope>NUCLEOTIDE SEQUENCE [LARGE SCALE GENOMIC DNA]</scope>
    <source>
        <strain evidence="3">CGMCC 4.7152</strain>
    </source>
</reference>
<evidence type="ECO:0000313" key="3">
    <source>
        <dbReference type="Proteomes" id="UP001595912"/>
    </source>
</evidence>
<sequence>MDEDEWTVARHLAGRPAGIAALYHRFIELAEACGPFTYAVAKTAITLKGTRRGFAGASPGARWLEGYLDLQRPLQDPRIRRATPYTKRLFVNRYRVVSLGELDDDFAGWLAEAYQVGRGEHLASP</sequence>
<feature type="domain" description="DUF5655" evidence="1">
    <location>
        <begin position="10"/>
        <end position="116"/>
    </location>
</feature>